<keyword evidence="5" id="KW-1185">Reference proteome</keyword>
<organism evidence="4 5">
    <name type="scientific">Dethiosulfatibacter aminovorans DSM 17477</name>
    <dbReference type="NCBI Taxonomy" id="1121476"/>
    <lineage>
        <taxon>Bacteria</taxon>
        <taxon>Bacillati</taxon>
        <taxon>Bacillota</taxon>
        <taxon>Tissierellia</taxon>
        <taxon>Dethiosulfatibacter</taxon>
    </lineage>
</organism>
<keyword evidence="2" id="KW-0808">Transferase</keyword>
<evidence type="ECO:0000313" key="4">
    <source>
        <dbReference type="EMBL" id="SHI55132.1"/>
    </source>
</evidence>
<dbReference type="STRING" id="1121476.SAMN02745751_00555"/>
<dbReference type="RefSeq" id="WP_073046776.1">
    <property type="nucleotide sequence ID" value="NZ_FQZL01000005.1"/>
</dbReference>
<accession>A0A1M6C2F5</accession>
<evidence type="ECO:0000313" key="5">
    <source>
        <dbReference type="Proteomes" id="UP000184052"/>
    </source>
</evidence>
<dbReference type="Pfam" id="PF01729">
    <property type="entry name" value="QRPTase_C"/>
    <property type="match status" value="1"/>
</dbReference>
<feature type="domain" description="Quinolinate phosphoribosyl transferase C-terminal" evidence="3">
    <location>
        <begin position="89"/>
        <end position="262"/>
    </location>
</feature>
<dbReference type="InterPro" id="IPR036068">
    <property type="entry name" value="Nicotinate_pribotase-like_C"/>
</dbReference>
<protein>
    <submittedName>
        <fullName evidence="4">Nicotinate-nucleotide pyrophosphorylase (Carboxylating)</fullName>
    </submittedName>
</protein>
<reference evidence="4 5" key="1">
    <citation type="submission" date="2016-11" db="EMBL/GenBank/DDBJ databases">
        <authorList>
            <person name="Jaros S."/>
            <person name="Januszkiewicz K."/>
            <person name="Wedrychowicz H."/>
        </authorList>
    </citation>
    <scope>NUCLEOTIDE SEQUENCE [LARGE SCALE GENOMIC DNA]</scope>
    <source>
        <strain evidence="4 5">DSM 17477</strain>
    </source>
</reference>
<dbReference type="GO" id="GO:0009435">
    <property type="term" value="P:NAD+ biosynthetic process"/>
    <property type="evidence" value="ECO:0007669"/>
    <property type="project" value="InterPro"/>
</dbReference>
<name>A0A1M6C2F5_9FIRM</name>
<evidence type="ECO:0000256" key="1">
    <source>
        <dbReference type="ARBA" id="ARBA00009400"/>
    </source>
</evidence>
<evidence type="ECO:0000256" key="2">
    <source>
        <dbReference type="ARBA" id="ARBA00022676"/>
    </source>
</evidence>
<dbReference type="SUPFAM" id="SSF54675">
    <property type="entry name" value="Nicotinate/Quinolinate PRTase N-terminal domain-like"/>
    <property type="match status" value="1"/>
</dbReference>
<dbReference type="SUPFAM" id="SSF51690">
    <property type="entry name" value="Nicotinate/Quinolinate PRTase C-terminal domain-like"/>
    <property type="match status" value="1"/>
</dbReference>
<evidence type="ECO:0000259" key="3">
    <source>
        <dbReference type="Pfam" id="PF01729"/>
    </source>
</evidence>
<keyword evidence="2" id="KW-0328">Glycosyltransferase</keyword>
<dbReference type="Proteomes" id="UP000184052">
    <property type="component" value="Unassembled WGS sequence"/>
</dbReference>
<dbReference type="InterPro" id="IPR027277">
    <property type="entry name" value="NadC/ModD"/>
</dbReference>
<dbReference type="InterPro" id="IPR037128">
    <property type="entry name" value="Quinolinate_PRibosylTase_N_sf"/>
</dbReference>
<sequence length="272" mass="30107">MKDIRDDIFEEILHSKFIANLVSENEGIIAGSSYALDQAKDIGIDLKFNFCDGDRIKEGDIIGEIIANPKGMAIAEERIIGTVAKYSGIATAAKTAVDTAKGKVKIVAGSWKKMPPQMKVGVRHAVNLGGAFFRITEEPMIYLDKNYIKMLGSIPYALEAVKDKIDYVKVIQIKGKDFSVEEETVMALENYCGIIMVDTGDINDLKKCIDTVKRLGQRNKVEIAFAGNVKIDHINIYTDMDLDILCIGKEIVDAQLLDIKLDVIGEDVKSWD</sequence>
<dbReference type="GO" id="GO:0004514">
    <property type="term" value="F:nicotinate-nucleotide diphosphorylase (carboxylating) activity"/>
    <property type="evidence" value="ECO:0007669"/>
    <property type="project" value="InterPro"/>
</dbReference>
<dbReference type="InterPro" id="IPR013785">
    <property type="entry name" value="Aldolase_TIM"/>
</dbReference>
<dbReference type="GO" id="GO:0005737">
    <property type="term" value="C:cytoplasm"/>
    <property type="evidence" value="ECO:0007669"/>
    <property type="project" value="TreeGrafter"/>
</dbReference>
<dbReference type="OrthoDB" id="1677778at2"/>
<proteinExistence type="inferred from homology"/>
<dbReference type="Gene3D" id="3.20.20.70">
    <property type="entry name" value="Aldolase class I"/>
    <property type="match status" value="1"/>
</dbReference>
<dbReference type="Gene3D" id="3.90.1170.20">
    <property type="entry name" value="Quinolinate phosphoribosyl transferase, N-terminal domain"/>
    <property type="match status" value="1"/>
</dbReference>
<dbReference type="GO" id="GO:0034213">
    <property type="term" value="P:quinolinate catabolic process"/>
    <property type="evidence" value="ECO:0007669"/>
    <property type="project" value="TreeGrafter"/>
</dbReference>
<dbReference type="EMBL" id="FQZL01000005">
    <property type="protein sequence ID" value="SHI55132.1"/>
    <property type="molecule type" value="Genomic_DNA"/>
</dbReference>
<dbReference type="AlphaFoldDB" id="A0A1M6C2F5"/>
<dbReference type="InterPro" id="IPR002638">
    <property type="entry name" value="Quinolinate_PRibosylTrfase_C"/>
</dbReference>
<dbReference type="PANTHER" id="PTHR32179">
    <property type="entry name" value="NICOTINATE-NUCLEOTIDE PYROPHOSPHORYLASE [CARBOXYLATING]"/>
    <property type="match status" value="1"/>
</dbReference>
<gene>
    <name evidence="4" type="ORF">SAMN02745751_00555</name>
</gene>
<comment type="similarity">
    <text evidence="1">Belongs to the NadC/ModD family.</text>
</comment>
<dbReference type="PANTHER" id="PTHR32179:SF3">
    <property type="entry name" value="NICOTINATE-NUCLEOTIDE PYROPHOSPHORYLASE [CARBOXYLATING]"/>
    <property type="match status" value="1"/>
</dbReference>